<dbReference type="AlphaFoldDB" id="Q0V5C9"/>
<dbReference type="GeneID" id="5968251"/>
<gene>
    <name evidence="1" type="ORF">SNOG_00785</name>
</gene>
<evidence type="ECO:0000313" key="1">
    <source>
        <dbReference type="EMBL" id="EAT92280.1"/>
    </source>
</evidence>
<dbReference type="KEGG" id="pno:SNOG_00785"/>
<dbReference type="HOGENOM" id="CLU_3107142_0_0_1"/>
<evidence type="ECO:0000313" key="2">
    <source>
        <dbReference type="Proteomes" id="UP000001055"/>
    </source>
</evidence>
<proteinExistence type="predicted"/>
<organism evidence="1 2">
    <name type="scientific">Phaeosphaeria nodorum (strain SN15 / ATCC MYA-4574 / FGSC 10173)</name>
    <name type="common">Glume blotch fungus</name>
    <name type="synonym">Parastagonospora nodorum</name>
    <dbReference type="NCBI Taxonomy" id="321614"/>
    <lineage>
        <taxon>Eukaryota</taxon>
        <taxon>Fungi</taxon>
        <taxon>Dikarya</taxon>
        <taxon>Ascomycota</taxon>
        <taxon>Pezizomycotina</taxon>
        <taxon>Dothideomycetes</taxon>
        <taxon>Pleosporomycetidae</taxon>
        <taxon>Pleosporales</taxon>
        <taxon>Pleosporineae</taxon>
        <taxon>Phaeosphaeriaceae</taxon>
        <taxon>Parastagonospora</taxon>
    </lineage>
</organism>
<sequence>MAFPPDAYRLSQASKSVQVETRLIHEQEENINRITGTSGPRPTWIAYDFQP</sequence>
<protein>
    <submittedName>
        <fullName evidence="1">Uncharacterized protein</fullName>
    </submittedName>
</protein>
<name>Q0V5C9_PHANO</name>
<dbReference type="InParanoid" id="Q0V5C9"/>
<dbReference type="EMBL" id="CH445325">
    <property type="protein sequence ID" value="EAT92280.1"/>
    <property type="molecule type" value="Genomic_DNA"/>
</dbReference>
<accession>Q0V5C9</accession>
<dbReference type="RefSeq" id="XP_001791460.1">
    <property type="nucleotide sequence ID" value="XM_001791408.1"/>
</dbReference>
<dbReference type="Proteomes" id="UP000001055">
    <property type="component" value="Unassembled WGS sequence"/>
</dbReference>
<reference evidence="2" key="1">
    <citation type="journal article" date="2007" name="Plant Cell">
        <title>Dothideomycete-plant interactions illuminated by genome sequencing and EST analysis of the wheat pathogen Stagonospora nodorum.</title>
        <authorList>
            <person name="Hane J.K."/>
            <person name="Lowe R.G."/>
            <person name="Solomon P.S."/>
            <person name="Tan K.C."/>
            <person name="Schoch C.L."/>
            <person name="Spatafora J.W."/>
            <person name="Crous P.W."/>
            <person name="Kodira C."/>
            <person name="Birren B.W."/>
            <person name="Galagan J.E."/>
            <person name="Torriani S.F."/>
            <person name="McDonald B.A."/>
            <person name="Oliver R.P."/>
        </authorList>
    </citation>
    <scope>NUCLEOTIDE SEQUENCE [LARGE SCALE GENOMIC DNA]</scope>
    <source>
        <strain evidence="2">SN15 / ATCC MYA-4574 / FGSC 10173</strain>
    </source>
</reference>